<dbReference type="Proteomes" id="UP000790709">
    <property type="component" value="Unassembled WGS sequence"/>
</dbReference>
<sequence length="788" mass="81818">MSSGVYGKSRAINPPGAADEFLQISASISLSVDPPNSPGTVWGTSLSSGTAGSTMSTSSTTFESTSTIMTTSNSATTTTGGSVTTTTGGGATTSTSTSATNSSSATSISSSSATTTTIISTSVTTSTVAITTSTTSSTSTSTRLSSSLQSSPGVPSSSTLTSTYSYSASTSYYTHTYSWSSSPVPTPETTPPPATTTNYSSPSSLLSSTPLNSPWTSTFTYTSSGSGSAITYTTASTGVLSTQRPPGASMRFALTPASIAGVTLGALGAIAFGVLWLFCARRRRRQLHVVGVTVEDDGRDFTGARGPLDDEVDDPRGGDRGRGEGHRAMEERYADILAALQLERSSSDQGLLGTHEVARARSPAHLLDSVPPSAYVPLASTDAGYAYSVGPSSISRTTTRERSQSRGPMESQDLLVVRATSGSSRAYEYDSAAERQSESMLAASRGIYGPAVGSLSSHGLANALEGSSSYDASRSASYAALQSVSSHGATLSTSSRPLLSPSSYGALHSISSYTNTERRRSLGETSTSPTSYRKSRHGRSRSEGEGSVGSVKAFIGRLRGGRSSTGTSKDRGSSGSVGASGPPPPSAPEFSAPPFTPSLISPLPASKETTPMVLEQLPEMSGNYAARPAVVSFVVSNPDSAPPSPFVLPSTTHANSLSPYDVHGTLLHLPAPTWPPESLPSPVPTEESRRADGLLDPRLQEEALWRGEGGSVASLRDFVDYSRPIGGHIKNRLYSWTTFGTQDTQDTRDSGDRTISPHMSLRDLEAGHSGTALSHAVDHHLRNQNKVD</sequence>
<keyword evidence="2" id="KW-1185">Reference proteome</keyword>
<reference evidence="1" key="1">
    <citation type="journal article" date="2021" name="New Phytol.">
        <title>Evolutionary innovations through gain and loss of genes in the ectomycorrhizal Boletales.</title>
        <authorList>
            <person name="Wu G."/>
            <person name="Miyauchi S."/>
            <person name="Morin E."/>
            <person name="Kuo A."/>
            <person name="Drula E."/>
            <person name="Varga T."/>
            <person name="Kohler A."/>
            <person name="Feng B."/>
            <person name="Cao Y."/>
            <person name="Lipzen A."/>
            <person name="Daum C."/>
            <person name="Hundley H."/>
            <person name="Pangilinan J."/>
            <person name="Johnson J."/>
            <person name="Barry K."/>
            <person name="LaButti K."/>
            <person name="Ng V."/>
            <person name="Ahrendt S."/>
            <person name="Min B."/>
            <person name="Choi I.G."/>
            <person name="Park H."/>
            <person name="Plett J.M."/>
            <person name="Magnuson J."/>
            <person name="Spatafora J.W."/>
            <person name="Nagy L.G."/>
            <person name="Henrissat B."/>
            <person name="Grigoriev I.V."/>
            <person name="Yang Z.L."/>
            <person name="Xu J."/>
            <person name="Martin F.M."/>
        </authorList>
    </citation>
    <scope>NUCLEOTIDE SEQUENCE</scope>
    <source>
        <strain evidence="1">KUC20120723A-06</strain>
    </source>
</reference>
<name>A0ACB8BAE6_9AGAM</name>
<evidence type="ECO:0000313" key="1">
    <source>
        <dbReference type="EMBL" id="KAH7921853.1"/>
    </source>
</evidence>
<gene>
    <name evidence="1" type="ORF">BV22DRAFT_1131939</name>
</gene>
<protein>
    <submittedName>
        <fullName evidence="1">Uncharacterized protein</fullName>
    </submittedName>
</protein>
<dbReference type="EMBL" id="MU266509">
    <property type="protein sequence ID" value="KAH7921853.1"/>
    <property type="molecule type" value="Genomic_DNA"/>
</dbReference>
<comment type="caution">
    <text evidence="1">The sequence shown here is derived from an EMBL/GenBank/DDBJ whole genome shotgun (WGS) entry which is preliminary data.</text>
</comment>
<organism evidence="1 2">
    <name type="scientific">Leucogyrophana mollusca</name>
    <dbReference type="NCBI Taxonomy" id="85980"/>
    <lineage>
        <taxon>Eukaryota</taxon>
        <taxon>Fungi</taxon>
        <taxon>Dikarya</taxon>
        <taxon>Basidiomycota</taxon>
        <taxon>Agaricomycotina</taxon>
        <taxon>Agaricomycetes</taxon>
        <taxon>Agaricomycetidae</taxon>
        <taxon>Boletales</taxon>
        <taxon>Boletales incertae sedis</taxon>
        <taxon>Leucogyrophana</taxon>
    </lineage>
</organism>
<evidence type="ECO:0000313" key="2">
    <source>
        <dbReference type="Proteomes" id="UP000790709"/>
    </source>
</evidence>
<accession>A0ACB8BAE6</accession>
<proteinExistence type="predicted"/>